<keyword evidence="7" id="KW-0406">Ion transport</keyword>
<dbReference type="GO" id="GO:0016829">
    <property type="term" value="F:lyase activity"/>
    <property type="evidence" value="ECO:0007669"/>
    <property type="project" value="InterPro"/>
</dbReference>
<keyword evidence="5 8" id="KW-1133">Transmembrane helix</keyword>
<dbReference type="GO" id="GO:0006814">
    <property type="term" value="P:sodium ion transport"/>
    <property type="evidence" value="ECO:0007669"/>
    <property type="project" value="UniProtKB-UniRule"/>
</dbReference>
<gene>
    <name evidence="9" type="ORF">C8E03_11257</name>
</gene>
<feature type="transmembrane region" description="Helical" evidence="8">
    <location>
        <begin position="235"/>
        <end position="261"/>
    </location>
</feature>
<dbReference type="GO" id="GO:0005886">
    <property type="term" value="C:plasma membrane"/>
    <property type="evidence" value="ECO:0007669"/>
    <property type="project" value="UniProtKB-SubCell"/>
</dbReference>
<name>A0A318EST5_9FIRM</name>
<evidence type="ECO:0000256" key="8">
    <source>
        <dbReference type="SAM" id="Phobius"/>
    </source>
</evidence>
<dbReference type="PANTHER" id="PTHR35806:SF1">
    <property type="entry name" value="OXALOACETATE DECARBOXYLASE BETA CHAIN 2"/>
    <property type="match status" value="1"/>
</dbReference>
<comment type="caution">
    <text evidence="9">The sequence shown here is derived from an EMBL/GenBank/DDBJ whole genome shotgun (WGS) entry which is preliminary data.</text>
</comment>
<feature type="transmembrane region" description="Helical" evidence="8">
    <location>
        <begin position="375"/>
        <end position="397"/>
    </location>
</feature>
<keyword evidence="6 7" id="KW-0472">Membrane</keyword>
<keyword evidence="2 7" id="KW-1003">Cell membrane</keyword>
<feature type="transmembrane region" description="Helical" evidence="8">
    <location>
        <begin position="97"/>
        <end position="118"/>
    </location>
</feature>
<feature type="transmembrane region" description="Helical" evidence="8">
    <location>
        <begin position="184"/>
        <end position="206"/>
    </location>
</feature>
<keyword evidence="4" id="KW-1278">Translocase</keyword>
<feature type="transmembrane region" description="Helical" evidence="8">
    <location>
        <begin position="20"/>
        <end position="38"/>
    </location>
</feature>
<feature type="transmembrane region" description="Helical" evidence="8">
    <location>
        <begin position="158"/>
        <end position="178"/>
    </location>
</feature>
<dbReference type="NCBIfam" id="TIGR01109">
    <property type="entry name" value="Na_pump_decarbB"/>
    <property type="match status" value="1"/>
</dbReference>
<keyword evidence="7" id="KW-0739">Sodium transport</keyword>
<sequence>MKVLDLFQGIGTMFAQEPEIVIFRIILIFLGFLLVYLGKKGTLEPLIMIPMGFGMSAINTGVLFMENNQIGNLIINPLLTSTDDLMKYMQINFLQPIYTLTFSNGLIACLVFMGIGILCDIGYVLAHPFISMTIALFAELGTIATYPLAKLMGLSDGAAAAVSIIGGADGPMVLFASLKLAPEYFVPISIVAYLYLSLTYGGYPYLIKLLIPKELRGKVVVDTKPKHNITSNEKLIFAVIANAVLCLLFPVAAPLFLSFFLGIAIRESGITKYIKLIEDGFLYFATFFLGLMLGVLCDASTLLNPDVLKLLVLGMVALALSGIGGIIGGYVIYFIRGKNFNPVIGIAGVSCVPSTAKVAQKEVQKVNMSSFILDYALGANICGVITTAIITAIYITLLQ</sequence>
<dbReference type="EMBL" id="QICS01000012">
    <property type="protein sequence ID" value="PXV86678.1"/>
    <property type="molecule type" value="Genomic_DNA"/>
</dbReference>
<evidence type="ECO:0000256" key="4">
    <source>
        <dbReference type="ARBA" id="ARBA00022967"/>
    </source>
</evidence>
<reference evidence="9 10" key="1">
    <citation type="submission" date="2018-05" db="EMBL/GenBank/DDBJ databases">
        <title>Genomic Encyclopedia of Type Strains, Phase IV (KMG-IV): sequencing the most valuable type-strain genomes for metagenomic binning, comparative biology and taxonomic classification.</title>
        <authorList>
            <person name="Goeker M."/>
        </authorList>
    </citation>
    <scope>NUCLEOTIDE SEQUENCE [LARGE SCALE GENOMIC DNA]</scope>
    <source>
        <strain evidence="9 10">DSM 28816</strain>
    </source>
</reference>
<proteinExistence type="predicted"/>
<organism evidence="9 10">
    <name type="scientific">Lachnotalea glycerini</name>
    <dbReference type="NCBI Taxonomy" id="1763509"/>
    <lineage>
        <taxon>Bacteria</taxon>
        <taxon>Bacillati</taxon>
        <taxon>Bacillota</taxon>
        <taxon>Clostridia</taxon>
        <taxon>Lachnospirales</taxon>
        <taxon>Lachnospiraceae</taxon>
        <taxon>Lachnotalea</taxon>
    </lineage>
</organism>
<keyword evidence="7" id="KW-0813">Transport</keyword>
<dbReference type="PANTHER" id="PTHR35806">
    <property type="entry name" value="OXALOACETATE DECARBOXYLASE BETA CHAIN 2"/>
    <property type="match status" value="1"/>
</dbReference>
<evidence type="ECO:0000256" key="1">
    <source>
        <dbReference type="ARBA" id="ARBA00004651"/>
    </source>
</evidence>
<evidence type="ECO:0000256" key="2">
    <source>
        <dbReference type="ARBA" id="ARBA00022475"/>
    </source>
</evidence>
<evidence type="ECO:0000313" key="10">
    <source>
        <dbReference type="Proteomes" id="UP000247523"/>
    </source>
</evidence>
<dbReference type="RefSeq" id="WP_110291718.1">
    <property type="nucleotide sequence ID" value="NZ_QICS01000012.1"/>
</dbReference>
<keyword evidence="3 8" id="KW-0812">Transmembrane</keyword>
<comment type="subcellular location">
    <subcellularLocation>
        <location evidence="1">Cell membrane</location>
        <topology evidence="1">Multi-pass membrane protein</topology>
    </subcellularLocation>
</comment>
<feature type="transmembrane region" description="Helical" evidence="8">
    <location>
        <begin position="310"/>
        <end position="335"/>
    </location>
</feature>
<evidence type="ECO:0000256" key="6">
    <source>
        <dbReference type="ARBA" id="ARBA00023136"/>
    </source>
</evidence>
<dbReference type="AlphaFoldDB" id="A0A318EST5"/>
<keyword evidence="7" id="KW-0915">Sodium</keyword>
<dbReference type="InterPro" id="IPR005661">
    <property type="entry name" value="OadB_MmdB"/>
</dbReference>
<feature type="transmembrane region" description="Helical" evidence="8">
    <location>
        <begin position="124"/>
        <end position="146"/>
    </location>
</feature>
<accession>A0A318EST5</accession>
<feature type="transmembrane region" description="Helical" evidence="8">
    <location>
        <begin position="281"/>
        <end position="303"/>
    </location>
</feature>
<protein>
    <submittedName>
        <fullName evidence="9">Oxaloacetate decarboxylase beta subunit</fullName>
    </submittedName>
</protein>
<dbReference type="Proteomes" id="UP000247523">
    <property type="component" value="Unassembled WGS sequence"/>
</dbReference>
<dbReference type="PIRSF" id="PIRSF015658">
    <property type="entry name" value="MmdB_OadB"/>
    <property type="match status" value="1"/>
</dbReference>
<evidence type="ECO:0000256" key="5">
    <source>
        <dbReference type="ARBA" id="ARBA00022989"/>
    </source>
</evidence>
<evidence type="ECO:0000313" key="9">
    <source>
        <dbReference type="EMBL" id="PXV86678.1"/>
    </source>
</evidence>
<evidence type="ECO:0000256" key="7">
    <source>
        <dbReference type="PIRNR" id="PIRNR015658"/>
    </source>
</evidence>
<dbReference type="Pfam" id="PF03977">
    <property type="entry name" value="OAD_beta"/>
    <property type="match status" value="1"/>
</dbReference>
<evidence type="ECO:0000256" key="3">
    <source>
        <dbReference type="ARBA" id="ARBA00022692"/>
    </source>
</evidence>